<dbReference type="Proteomes" id="UP000635983">
    <property type="component" value="Unassembled WGS sequence"/>
</dbReference>
<keyword evidence="3" id="KW-1185">Reference proteome</keyword>
<organism evidence="2 3">
    <name type="scientific">Pseudomonas matsuisoli</name>
    <dbReference type="NCBI Taxonomy" id="1515666"/>
    <lineage>
        <taxon>Bacteria</taxon>
        <taxon>Pseudomonadati</taxon>
        <taxon>Pseudomonadota</taxon>
        <taxon>Gammaproteobacteria</taxon>
        <taxon>Pseudomonadales</taxon>
        <taxon>Pseudomonadaceae</taxon>
        <taxon>Pseudomonas</taxon>
    </lineage>
</organism>
<evidence type="ECO:0000313" key="2">
    <source>
        <dbReference type="EMBL" id="GGK06791.1"/>
    </source>
</evidence>
<comment type="caution">
    <text evidence="2">The sequence shown here is derived from an EMBL/GenBank/DDBJ whole genome shotgun (WGS) entry which is preliminary data.</text>
</comment>
<name>A0A917Q1F9_9PSED</name>
<feature type="region of interest" description="Disordered" evidence="1">
    <location>
        <begin position="1"/>
        <end position="24"/>
    </location>
</feature>
<proteinExistence type="predicted"/>
<reference evidence="2" key="2">
    <citation type="submission" date="2020-09" db="EMBL/GenBank/DDBJ databases">
        <authorList>
            <person name="Sun Q."/>
            <person name="Ohkuma M."/>
        </authorList>
    </citation>
    <scope>NUCLEOTIDE SEQUENCE</scope>
    <source>
        <strain evidence="2">JCM 30078</strain>
    </source>
</reference>
<sequence length="65" mass="7167">MREFSGLRPNTRSPRTRTAPASSLASYADTARTLNTVCLSVKYRALGLTARLDLGTLVLFRLPNK</sequence>
<gene>
    <name evidence="2" type="ORF">GCM10009304_36250</name>
</gene>
<evidence type="ECO:0000313" key="3">
    <source>
        <dbReference type="Proteomes" id="UP000635983"/>
    </source>
</evidence>
<dbReference type="EMBL" id="BMPO01000009">
    <property type="protein sequence ID" value="GGK06791.1"/>
    <property type="molecule type" value="Genomic_DNA"/>
</dbReference>
<accession>A0A917Q1F9</accession>
<protein>
    <submittedName>
        <fullName evidence="2">Uncharacterized protein</fullName>
    </submittedName>
</protein>
<evidence type="ECO:0000256" key="1">
    <source>
        <dbReference type="SAM" id="MobiDB-lite"/>
    </source>
</evidence>
<dbReference type="AlphaFoldDB" id="A0A917Q1F9"/>
<reference evidence="2" key="1">
    <citation type="journal article" date="2014" name="Int. J. Syst. Evol. Microbiol.">
        <title>Complete genome sequence of Corynebacterium casei LMG S-19264T (=DSM 44701T), isolated from a smear-ripened cheese.</title>
        <authorList>
            <consortium name="US DOE Joint Genome Institute (JGI-PGF)"/>
            <person name="Walter F."/>
            <person name="Albersmeier A."/>
            <person name="Kalinowski J."/>
            <person name="Ruckert C."/>
        </authorList>
    </citation>
    <scope>NUCLEOTIDE SEQUENCE</scope>
    <source>
        <strain evidence="2">JCM 30078</strain>
    </source>
</reference>